<accession>A0A2T7G5U9</accession>
<reference evidence="2 3" key="1">
    <citation type="submission" date="2018-04" db="EMBL/GenBank/DDBJ databases">
        <title>Pelagivirga bohaiensis gen. nov., sp. nov., a bacterium isolated from the Bohai Sea.</title>
        <authorList>
            <person name="Ji X."/>
        </authorList>
    </citation>
    <scope>NUCLEOTIDE SEQUENCE [LARGE SCALE GENOMIC DNA]</scope>
    <source>
        <strain evidence="2 3">BH-SD19</strain>
    </source>
</reference>
<dbReference type="Pfam" id="PF13403">
    <property type="entry name" value="Hint_2"/>
    <property type="match status" value="1"/>
</dbReference>
<dbReference type="RefSeq" id="WP_108692432.1">
    <property type="nucleotide sequence ID" value="NZ_QCYH01000006.1"/>
</dbReference>
<feature type="domain" description="Hedgehog/Intein (Hint)" evidence="1">
    <location>
        <begin position="25"/>
        <end position="151"/>
    </location>
</feature>
<name>A0A2T7G5U9_9RHOB</name>
<organism evidence="2 3">
    <name type="scientific">Pelagivirga sediminicola</name>
    <dbReference type="NCBI Taxonomy" id="2170575"/>
    <lineage>
        <taxon>Bacteria</taxon>
        <taxon>Pseudomonadati</taxon>
        <taxon>Pseudomonadota</taxon>
        <taxon>Alphaproteobacteria</taxon>
        <taxon>Rhodobacterales</taxon>
        <taxon>Paracoccaceae</taxon>
        <taxon>Pelagivirga</taxon>
    </lineage>
</organism>
<dbReference type="Proteomes" id="UP000244446">
    <property type="component" value="Unassembled WGS sequence"/>
</dbReference>
<evidence type="ECO:0000313" key="2">
    <source>
        <dbReference type="EMBL" id="PVA09809.1"/>
    </source>
</evidence>
<gene>
    <name evidence="2" type="ORF">DC366_11865</name>
</gene>
<evidence type="ECO:0000313" key="3">
    <source>
        <dbReference type="Proteomes" id="UP000244446"/>
    </source>
</evidence>
<dbReference type="AlphaFoldDB" id="A0A2T7G5U9"/>
<comment type="caution">
    <text evidence="2">The sequence shown here is derived from an EMBL/GenBank/DDBJ whole genome shotgun (WGS) entry which is preliminary data.</text>
</comment>
<protein>
    <recommendedName>
        <fullName evidence="1">Hedgehog/Intein (Hint) domain-containing protein</fullName>
    </recommendedName>
</protein>
<keyword evidence="3" id="KW-1185">Reference proteome</keyword>
<dbReference type="InterPro" id="IPR028992">
    <property type="entry name" value="Hedgehog/Intein_dom"/>
</dbReference>
<sequence>MTPKTAGRDHGQASLEAPLQPAGVLSGSIVLTLDGEMPVEHLLPGDRVITRDSGVAVLSSVHRHQLRTRAVRVMAGSLGDTRPDRDVLLPEDQQILIRDWRAQALFGRRQMAARIGALVDGEFITSEGVQTMVLHELRFDAPHVVYIDGLEMVAPAIRKMQQKAA</sequence>
<dbReference type="EMBL" id="QCYH01000006">
    <property type="protein sequence ID" value="PVA09809.1"/>
    <property type="molecule type" value="Genomic_DNA"/>
</dbReference>
<dbReference type="OrthoDB" id="7873527at2"/>
<evidence type="ECO:0000259" key="1">
    <source>
        <dbReference type="Pfam" id="PF13403"/>
    </source>
</evidence>
<proteinExistence type="predicted"/>